<feature type="transmembrane region" description="Helical" evidence="1">
    <location>
        <begin position="6"/>
        <end position="26"/>
    </location>
</feature>
<dbReference type="OrthoDB" id="10327729at2759"/>
<proteinExistence type="predicted"/>
<keyword evidence="1" id="KW-1133">Transmembrane helix</keyword>
<dbReference type="InParanoid" id="L2GSL4"/>
<sequence length="297" mass="35064">MVLSYIPSVLLFPIYMVCLISVMFVTKNTSELLFSRFSLQNNLIRSTYDPEAMIYIVDGADDSRRISDHLGKIEYIDLRDWKFLPKGNFNITAKKGYNFVFLYEDSASMMPTKVIFLKQAPDKKMNFAELMGFIGNNKEENDIDDIKSLNTMLYLSLYGYMDHFSISVLNNAVMGYINHDIYFIIRVNSPLTKLRKEEDEKVLYPILARLIRATILAKNENKTYMVQFRNKDLNIKTFLFFYTRKRNEQAKKIYEEIIRSELSFELPEVQVDCISKWKNMDYEQELISRRSKIRFIG</sequence>
<name>L2GSL4_VAVCU</name>
<dbReference type="Proteomes" id="UP000011081">
    <property type="component" value="Unassembled WGS sequence"/>
</dbReference>
<dbReference type="OMA" id="EVQVDCI"/>
<accession>L2GSL4</accession>
<protein>
    <submittedName>
        <fullName evidence="2">Uncharacterized protein</fullName>
    </submittedName>
</protein>
<evidence type="ECO:0000313" key="3">
    <source>
        <dbReference type="Proteomes" id="UP000011081"/>
    </source>
</evidence>
<keyword evidence="1" id="KW-0812">Transmembrane</keyword>
<keyword evidence="3" id="KW-1185">Reference proteome</keyword>
<gene>
    <name evidence="2" type="ORF">VCUG_02211</name>
</gene>
<reference evidence="3" key="1">
    <citation type="submission" date="2011-03" db="EMBL/GenBank/DDBJ databases">
        <title>The genome sequence of Vavraia culicis strain floridensis.</title>
        <authorList>
            <consortium name="The Broad Institute Genome Sequencing Platform"/>
            <person name="Cuomo C."/>
            <person name="Becnel J."/>
            <person name="Sanscrainte N."/>
            <person name="Young S.K."/>
            <person name="Zeng Q."/>
            <person name="Gargeya S."/>
            <person name="Fitzgerald M."/>
            <person name="Haas B."/>
            <person name="Abouelleil A."/>
            <person name="Alvarado L."/>
            <person name="Arachchi H.M."/>
            <person name="Berlin A."/>
            <person name="Chapman S.B."/>
            <person name="Gearin G."/>
            <person name="Goldberg J."/>
            <person name="Griggs A."/>
            <person name="Gujja S."/>
            <person name="Hansen M."/>
            <person name="Heiman D."/>
            <person name="Howarth C."/>
            <person name="Larimer J."/>
            <person name="Lui A."/>
            <person name="MacDonald P.J.P."/>
            <person name="McCowen C."/>
            <person name="Montmayeur A."/>
            <person name="Murphy C."/>
            <person name="Neiman D."/>
            <person name="Pearson M."/>
            <person name="Priest M."/>
            <person name="Roberts A."/>
            <person name="Saif S."/>
            <person name="Shea T."/>
            <person name="Sisk P."/>
            <person name="Stolte C."/>
            <person name="Sykes S."/>
            <person name="Wortman J."/>
            <person name="Nusbaum C."/>
            <person name="Birren B."/>
        </authorList>
    </citation>
    <scope>NUCLEOTIDE SEQUENCE [LARGE SCALE GENOMIC DNA]</scope>
    <source>
        <strain evidence="3">floridensis</strain>
    </source>
</reference>
<evidence type="ECO:0000256" key="1">
    <source>
        <dbReference type="SAM" id="Phobius"/>
    </source>
</evidence>
<dbReference type="EMBL" id="GL877452">
    <property type="protein sequence ID" value="ELA46283.1"/>
    <property type="molecule type" value="Genomic_DNA"/>
</dbReference>
<organism evidence="2 3">
    <name type="scientific">Vavraia culicis (isolate floridensis)</name>
    <name type="common">Microsporidian parasite</name>
    <dbReference type="NCBI Taxonomy" id="948595"/>
    <lineage>
        <taxon>Eukaryota</taxon>
        <taxon>Fungi</taxon>
        <taxon>Fungi incertae sedis</taxon>
        <taxon>Microsporidia</taxon>
        <taxon>Pleistophoridae</taxon>
        <taxon>Vavraia</taxon>
    </lineage>
</organism>
<dbReference type="RefSeq" id="XP_008075223.1">
    <property type="nucleotide sequence ID" value="XM_008077032.1"/>
</dbReference>
<dbReference type="GeneID" id="19880077"/>
<dbReference type="VEuPathDB" id="MicrosporidiaDB:VCUG_02211"/>
<dbReference type="AlphaFoldDB" id="L2GSL4"/>
<dbReference type="HOGENOM" id="CLU_903686_0_0_1"/>
<evidence type="ECO:0000313" key="2">
    <source>
        <dbReference type="EMBL" id="ELA46283.1"/>
    </source>
</evidence>
<keyword evidence="1" id="KW-0472">Membrane</keyword>